<dbReference type="AlphaFoldDB" id="A0A3A9WIZ5"/>
<keyword evidence="1" id="KW-0472">Membrane</keyword>
<proteinExistence type="predicted"/>
<dbReference type="EMBL" id="RBDX01000001">
    <property type="protein sequence ID" value="RKN12800.1"/>
    <property type="molecule type" value="Genomic_DNA"/>
</dbReference>
<dbReference type="Proteomes" id="UP000268652">
    <property type="component" value="Unassembled WGS sequence"/>
</dbReference>
<dbReference type="OrthoDB" id="4301387at2"/>
<dbReference type="EMBL" id="RBDY01000001">
    <property type="protein sequence ID" value="RKN27435.1"/>
    <property type="molecule type" value="Genomic_DNA"/>
</dbReference>
<comment type="caution">
    <text evidence="2">The sequence shown here is derived from an EMBL/GenBank/DDBJ whole genome shotgun (WGS) entry which is preliminary data.</text>
</comment>
<feature type="transmembrane region" description="Helical" evidence="1">
    <location>
        <begin position="90"/>
        <end position="110"/>
    </location>
</feature>
<name>A0A3A9WIZ5_9ACTN</name>
<keyword evidence="1" id="KW-0812">Transmembrane</keyword>
<evidence type="ECO:0000313" key="2">
    <source>
        <dbReference type="EMBL" id="RKN12800.1"/>
    </source>
</evidence>
<evidence type="ECO:0000313" key="3">
    <source>
        <dbReference type="EMBL" id="RKN27435.1"/>
    </source>
</evidence>
<protein>
    <submittedName>
        <fullName evidence="2">Uncharacterized protein</fullName>
    </submittedName>
</protein>
<dbReference type="Proteomes" id="UP000275024">
    <property type="component" value="Unassembled WGS sequence"/>
</dbReference>
<keyword evidence="1" id="KW-1133">Transmembrane helix</keyword>
<reference evidence="4 5" key="1">
    <citation type="submission" date="2018-09" db="EMBL/GenBank/DDBJ databases">
        <title>Streptomyces sp. nov. DS1-2, an endophytic actinomycete isolated from roots of Dendrobium scabrilingue.</title>
        <authorList>
            <person name="Kuncharoen N."/>
            <person name="Kudo T."/>
            <person name="Ohkuma M."/>
            <person name="Yuki M."/>
            <person name="Tanasupawat S."/>
        </authorList>
    </citation>
    <scope>NUCLEOTIDE SEQUENCE [LARGE SCALE GENOMIC DNA]</scope>
    <source>
        <strain evidence="2 5">AZ1-7</strain>
        <strain evidence="3 4">DS1-2</strain>
    </source>
</reference>
<organism evidence="2 5">
    <name type="scientific">Streptomyces radicis</name>
    <dbReference type="NCBI Taxonomy" id="1750517"/>
    <lineage>
        <taxon>Bacteria</taxon>
        <taxon>Bacillati</taxon>
        <taxon>Actinomycetota</taxon>
        <taxon>Actinomycetes</taxon>
        <taxon>Kitasatosporales</taxon>
        <taxon>Streptomycetaceae</taxon>
        <taxon>Streptomyces</taxon>
    </lineage>
</organism>
<evidence type="ECO:0000313" key="5">
    <source>
        <dbReference type="Proteomes" id="UP000275024"/>
    </source>
</evidence>
<evidence type="ECO:0000256" key="1">
    <source>
        <dbReference type="SAM" id="Phobius"/>
    </source>
</evidence>
<keyword evidence="4" id="KW-1185">Reference proteome</keyword>
<evidence type="ECO:0000313" key="4">
    <source>
        <dbReference type="Proteomes" id="UP000268652"/>
    </source>
</evidence>
<sequence>MSATDGVHRVEVTAASVLTGDVLTIGDQHFKVITRTRVHGGIKLGLTSGHLFVMPHRTTLTIWRADPPGLRPRSFWETALRQPPPSRAEIVAQVVVGCALVIVIALAVVLR</sequence>
<gene>
    <name evidence="3" type="ORF">D7318_00510</name>
    <name evidence="2" type="ORF">D7319_02385</name>
</gene>
<dbReference type="RefSeq" id="WP_120694803.1">
    <property type="nucleotide sequence ID" value="NZ_RBDX01000001.1"/>
</dbReference>
<accession>A0A3A9WIZ5</accession>